<dbReference type="PROSITE" id="PS50893">
    <property type="entry name" value="ABC_TRANSPORTER_2"/>
    <property type="match status" value="1"/>
</dbReference>
<dbReference type="InterPro" id="IPR050683">
    <property type="entry name" value="Bact_Polysacc_Export_ATP-bd"/>
</dbReference>
<dbReference type="SUPFAM" id="SSF52540">
    <property type="entry name" value="P-loop containing nucleoside triphosphate hydrolases"/>
    <property type="match status" value="1"/>
</dbReference>
<gene>
    <name evidence="7" type="ORF">HS961_22555</name>
</gene>
<keyword evidence="3" id="KW-1003">Cell membrane</keyword>
<dbReference type="SMART" id="SM00382">
    <property type="entry name" value="AAA"/>
    <property type="match status" value="1"/>
</dbReference>
<dbReference type="InterPro" id="IPR003439">
    <property type="entry name" value="ABC_transporter-like_ATP-bd"/>
</dbReference>
<keyword evidence="8" id="KW-1185">Reference proteome</keyword>
<keyword evidence="2" id="KW-0813">Transport</keyword>
<dbReference type="InterPro" id="IPR027417">
    <property type="entry name" value="P-loop_NTPase"/>
</dbReference>
<comment type="similarity">
    <text evidence="1">Belongs to the ABC transporter superfamily.</text>
</comment>
<feature type="domain" description="ABC transporter" evidence="6">
    <location>
        <begin position="33"/>
        <end position="256"/>
    </location>
</feature>
<dbReference type="EMBL" id="CP058554">
    <property type="protein sequence ID" value="QMV75390.1"/>
    <property type="molecule type" value="Genomic_DNA"/>
</dbReference>
<keyword evidence="5 7" id="KW-0067">ATP-binding</keyword>
<dbReference type="Pfam" id="PF00005">
    <property type="entry name" value="ABC_tran"/>
    <property type="match status" value="1"/>
</dbReference>
<dbReference type="InterPro" id="IPR029439">
    <property type="entry name" value="Wzt_C"/>
</dbReference>
<dbReference type="InterPro" id="IPR003593">
    <property type="entry name" value="AAA+_ATPase"/>
</dbReference>
<dbReference type="CDD" id="cd10147">
    <property type="entry name" value="Wzt_C-like"/>
    <property type="match status" value="1"/>
</dbReference>
<protein>
    <submittedName>
        <fullName evidence="7">ABC transporter ATP-binding protein</fullName>
    </submittedName>
</protein>
<dbReference type="Gene3D" id="3.40.50.300">
    <property type="entry name" value="P-loop containing nucleotide triphosphate hydrolases"/>
    <property type="match status" value="1"/>
</dbReference>
<evidence type="ECO:0000256" key="1">
    <source>
        <dbReference type="ARBA" id="ARBA00005417"/>
    </source>
</evidence>
<keyword evidence="3" id="KW-0472">Membrane</keyword>
<dbReference type="AlphaFoldDB" id="A0A7G5EN15"/>
<dbReference type="GO" id="GO:0005524">
    <property type="term" value="F:ATP binding"/>
    <property type="evidence" value="ECO:0007669"/>
    <property type="project" value="UniProtKB-KW"/>
</dbReference>
<dbReference type="Pfam" id="PF14524">
    <property type="entry name" value="Wzt_C"/>
    <property type="match status" value="1"/>
</dbReference>
<reference evidence="7 8" key="1">
    <citation type="journal article" date="2020" name="G3 (Bethesda)">
        <title>CeMbio - The Caenorhabditis elegans Microbiome Resource.</title>
        <authorList>
            <person name="Dirksen P."/>
            <person name="Assie A."/>
            <person name="Zimmermann J."/>
            <person name="Zhang F."/>
            <person name="Tietje A.M."/>
            <person name="Marsh S.A."/>
            <person name="Felix M.A."/>
            <person name="Shapira M."/>
            <person name="Kaleta C."/>
            <person name="Schulenburg H."/>
            <person name="Samuel B."/>
        </authorList>
    </citation>
    <scope>NUCLEOTIDE SEQUENCE [LARGE SCALE GENOMIC DNA]</scope>
    <source>
        <strain evidence="7 8">BIGb0172</strain>
    </source>
</reference>
<dbReference type="Proteomes" id="UP000515240">
    <property type="component" value="Chromosome"/>
</dbReference>
<evidence type="ECO:0000313" key="8">
    <source>
        <dbReference type="Proteomes" id="UP000515240"/>
    </source>
</evidence>
<dbReference type="KEGG" id="cpis:HS961_22555"/>
<evidence type="ECO:0000256" key="5">
    <source>
        <dbReference type="ARBA" id="ARBA00022840"/>
    </source>
</evidence>
<dbReference type="RefSeq" id="WP_182325645.1">
    <property type="nucleotide sequence ID" value="NZ_CP058554.1"/>
</dbReference>
<evidence type="ECO:0000256" key="2">
    <source>
        <dbReference type="ARBA" id="ARBA00022448"/>
    </source>
</evidence>
<dbReference type="PANTHER" id="PTHR46743">
    <property type="entry name" value="TEICHOIC ACIDS EXPORT ATP-BINDING PROTEIN TAGH"/>
    <property type="match status" value="1"/>
</dbReference>
<name>A0A7G5EN15_9BURK</name>
<proteinExistence type="inferred from homology"/>
<dbReference type="GO" id="GO:0016887">
    <property type="term" value="F:ATP hydrolysis activity"/>
    <property type="evidence" value="ECO:0007669"/>
    <property type="project" value="InterPro"/>
</dbReference>
<keyword evidence="4" id="KW-0547">Nucleotide-binding</keyword>
<sequence>MSSESVALEVQGLGKCFHIYDAPGDRLRQFVMPRLSRLLGREPKPYHREFWALRSLDLQVAKGETIGIIGRNGSGKSTFLQMVCGTLAPSCGEVKTHGRIAALLELGAGFNPEFSGRDNVAMNAALLGLSDAQIAERFDSIAAFADIGEFIDQPVKTYSSGMYVRLAFAVIAHVDADILVVDEALAVGDAVFTQKCMRFLRSFMERGTLLFVSHDTAAIKSLCDRVVWIDKGQVMQIGPTKEVCDRYMQACYEAEQGSGPVAETAPPAPVFDASLPWHDQRRDFFRAEPMRNDIEVFRFNPEAPSFGLGGARITGAWLMDTQQRPLHWVVGGEPVVLRIQAQCHQALQSPIVGFVVKDRTGQAVFGDNSYLSYLGQPVVCASGQVLQAEFSFDMPRMPVGNYAIDVALADGSQHDHVQQHWIQDALHFKSESTNMATGLLGIPMRSIVLQAGQAQQETSPP</sequence>
<accession>A0A7G5EN15</accession>
<evidence type="ECO:0000313" key="7">
    <source>
        <dbReference type="EMBL" id="QMV75390.1"/>
    </source>
</evidence>
<evidence type="ECO:0000259" key="6">
    <source>
        <dbReference type="PROSITE" id="PS50893"/>
    </source>
</evidence>
<evidence type="ECO:0000256" key="3">
    <source>
        <dbReference type="ARBA" id="ARBA00022475"/>
    </source>
</evidence>
<dbReference type="InterPro" id="IPR015860">
    <property type="entry name" value="ABC_transpr_TagH-like"/>
</dbReference>
<dbReference type="GO" id="GO:0140359">
    <property type="term" value="F:ABC-type transporter activity"/>
    <property type="evidence" value="ECO:0007669"/>
    <property type="project" value="InterPro"/>
</dbReference>
<dbReference type="Gene3D" id="2.70.50.60">
    <property type="entry name" value="abc- transporter (atp binding component) like domain"/>
    <property type="match status" value="1"/>
</dbReference>
<organism evidence="7 8">
    <name type="scientific">Comamonas piscis</name>
    <dbReference type="NCBI Taxonomy" id="1562974"/>
    <lineage>
        <taxon>Bacteria</taxon>
        <taxon>Pseudomonadati</taxon>
        <taxon>Pseudomonadota</taxon>
        <taxon>Betaproteobacteria</taxon>
        <taxon>Burkholderiales</taxon>
        <taxon>Comamonadaceae</taxon>
        <taxon>Comamonas</taxon>
    </lineage>
</organism>
<evidence type="ECO:0000256" key="4">
    <source>
        <dbReference type="ARBA" id="ARBA00022741"/>
    </source>
</evidence>
<dbReference type="PANTHER" id="PTHR46743:SF2">
    <property type="entry name" value="TEICHOIC ACIDS EXPORT ATP-BINDING PROTEIN TAGH"/>
    <property type="match status" value="1"/>
</dbReference>
<dbReference type="GO" id="GO:0016020">
    <property type="term" value="C:membrane"/>
    <property type="evidence" value="ECO:0007669"/>
    <property type="project" value="InterPro"/>
</dbReference>
<dbReference type="CDD" id="cd03220">
    <property type="entry name" value="ABC_KpsT_Wzt"/>
    <property type="match status" value="1"/>
</dbReference>